<keyword evidence="2" id="KW-0934">Plastid</keyword>
<gene>
    <name evidence="2" type="primary">ycf19</name>
</gene>
<dbReference type="Pfam" id="PF02325">
    <property type="entry name" value="CCB3_YggT"/>
    <property type="match status" value="1"/>
</dbReference>
<geneLocation type="plastid" evidence="2"/>
<dbReference type="InterPro" id="IPR003425">
    <property type="entry name" value="CCB3/YggT"/>
</dbReference>
<evidence type="ECO:0000313" key="2">
    <source>
        <dbReference type="EMBL" id="QSV12712.1"/>
    </source>
</evidence>
<dbReference type="EMBL" id="MW266087">
    <property type="protein sequence ID" value="QSV12712.1"/>
    <property type="molecule type" value="Genomic_DNA"/>
</dbReference>
<dbReference type="AlphaFoldDB" id="A0A8E5BHJ8"/>
<name>A0A8E5BHJ8_9PHAE</name>
<keyword evidence="1" id="KW-1133">Transmembrane helix</keyword>
<evidence type="ECO:0000256" key="1">
    <source>
        <dbReference type="SAM" id="Phobius"/>
    </source>
</evidence>
<feature type="transmembrane region" description="Helical" evidence="1">
    <location>
        <begin position="21"/>
        <end position="44"/>
    </location>
</feature>
<organism evidence="2">
    <name type="scientific">Phaeophyceae sp</name>
    <dbReference type="NCBI Taxonomy" id="2249243"/>
    <lineage>
        <taxon>Eukaryota</taxon>
        <taxon>Sar</taxon>
        <taxon>Stramenopiles</taxon>
        <taxon>Ochrophyta</taxon>
        <taxon>PX clade</taxon>
        <taxon>Phaeophyceae</taxon>
    </lineage>
</organism>
<dbReference type="GO" id="GO:0016020">
    <property type="term" value="C:membrane"/>
    <property type="evidence" value="ECO:0007669"/>
    <property type="project" value="InterPro"/>
</dbReference>
<sequence>MWKIDYFKLYINLKRDLMIQLINFLILFFYVFSYALTLRMLVLWFPNINPYKKPTIYLFISTNFYVSLFERILPRITGVDLAPILAMLSISYVIKSLEFLRYLLVIEFFSYF</sequence>
<protein>
    <submittedName>
        <fullName evidence="2">Cofactor assembly complex c subunit CCB3</fullName>
    </submittedName>
</protein>
<keyword evidence="1" id="KW-0812">Transmembrane</keyword>
<reference evidence="2" key="1">
    <citation type="journal article" date="2021" name="Eur. J. Phycol.">
        <title>High-throughput sequencing of the kelp Alaria (Phaeophyceae) reveals epi-endobiotic associations, including a likely phaeophycean parasite.</title>
        <authorList>
            <person name="Bringloe T.T."/>
            <person name="Sauermann R."/>
            <person name="Krause-Jensen D."/>
            <person name="Olesen B."/>
            <person name="Klimova A."/>
            <person name="Klochkova T.A."/>
            <person name="Verbruggen H."/>
        </authorList>
    </citation>
    <scope>NUCLEOTIDE SEQUENCE</scope>
</reference>
<keyword evidence="1" id="KW-0472">Membrane</keyword>
<proteinExistence type="predicted"/>
<accession>A0A8E5BHJ8</accession>